<sequence>MINRFGILPILSMLMAVPGPVTQAGAQPPAPAGTDCVVYATDYANQYIGSGDVVGDAVQGGMAGAVVGGAWRGPSGARRGAEAGGALGVLNNLGSVPGGWQSLYDMAYQMCVQQNAGVNADTLYPVPSLSAPRPGCGSSASVDRRPLRSADGTISAGSSRTGCQ</sequence>
<evidence type="ECO:0000256" key="1">
    <source>
        <dbReference type="SAM" id="MobiDB-lite"/>
    </source>
</evidence>
<feature type="compositionally biased region" description="Polar residues" evidence="1">
    <location>
        <begin position="155"/>
        <end position="164"/>
    </location>
</feature>
<dbReference type="RefSeq" id="WP_208995024.1">
    <property type="nucleotide sequence ID" value="NZ_SMLY01000075.1"/>
</dbReference>
<evidence type="ECO:0000313" key="4">
    <source>
        <dbReference type="Proteomes" id="UP000320593"/>
    </source>
</evidence>
<evidence type="ECO:0000313" key="3">
    <source>
        <dbReference type="EMBL" id="TWI89453.1"/>
    </source>
</evidence>
<gene>
    <name evidence="3" type="ORF">JM93_01656</name>
</gene>
<dbReference type="AlphaFoldDB" id="A0A562T814"/>
<accession>A0A562T814</accession>
<feature type="signal peptide" evidence="2">
    <location>
        <begin position="1"/>
        <end position="26"/>
    </location>
</feature>
<protein>
    <submittedName>
        <fullName evidence="3">Uncharacterized protein</fullName>
    </submittedName>
</protein>
<organism evidence="3 4">
    <name type="scientific">Roseibium hamelinense</name>
    <dbReference type="NCBI Taxonomy" id="150831"/>
    <lineage>
        <taxon>Bacteria</taxon>
        <taxon>Pseudomonadati</taxon>
        <taxon>Pseudomonadota</taxon>
        <taxon>Alphaproteobacteria</taxon>
        <taxon>Hyphomicrobiales</taxon>
        <taxon>Stappiaceae</taxon>
        <taxon>Roseibium</taxon>
    </lineage>
</organism>
<evidence type="ECO:0000256" key="2">
    <source>
        <dbReference type="SAM" id="SignalP"/>
    </source>
</evidence>
<reference evidence="3 4" key="1">
    <citation type="submission" date="2019-07" db="EMBL/GenBank/DDBJ databases">
        <title>Genomic Encyclopedia of Archaeal and Bacterial Type Strains, Phase II (KMG-II): from individual species to whole genera.</title>
        <authorList>
            <person name="Goeker M."/>
        </authorList>
    </citation>
    <scope>NUCLEOTIDE SEQUENCE [LARGE SCALE GENOMIC DNA]</scope>
    <source>
        <strain evidence="3 4">ATCC BAA-252</strain>
    </source>
</reference>
<feature type="chain" id="PRO_5022080133" evidence="2">
    <location>
        <begin position="27"/>
        <end position="164"/>
    </location>
</feature>
<feature type="region of interest" description="Disordered" evidence="1">
    <location>
        <begin position="131"/>
        <end position="164"/>
    </location>
</feature>
<dbReference type="Proteomes" id="UP000320593">
    <property type="component" value="Unassembled WGS sequence"/>
</dbReference>
<name>A0A562T814_9HYPH</name>
<keyword evidence="2" id="KW-0732">Signal</keyword>
<comment type="caution">
    <text evidence="3">The sequence shown here is derived from an EMBL/GenBank/DDBJ whole genome shotgun (WGS) entry which is preliminary data.</text>
</comment>
<proteinExistence type="predicted"/>
<dbReference type="EMBL" id="VLLF01000003">
    <property type="protein sequence ID" value="TWI89453.1"/>
    <property type="molecule type" value="Genomic_DNA"/>
</dbReference>
<keyword evidence="4" id="KW-1185">Reference proteome</keyword>